<protein>
    <submittedName>
        <fullName evidence="4">MTSS1 protein</fullName>
    </submittedName>
</protein>
<dbReference type="PROSITE" id="PS51082">
    <property type="entry name" value="WH2"/>
    <property type="match status" value="1"/>
</dbReference>
<feature type="compositionally biased region" description="Polar residues" evidence="1">
    <location>
        <begin position="246"/>
        <end position="266"/>
    </location>
</feature>
<feature type="domain" description="WH2" evidence="2">
    <location>
        <begin position="602"/>
        <end position="619"/>
    </location>
</feature>
<feature type="compositionally biased region" description="Polar residues" evidence="1">
    <location>
        <begin position="534"/>
        <end position="545"/>
    </location>
</feature>
<name>A0A851KME0_VIDCH</name>
<feature type="region of interest" description="Disordered" evidence="1">
    <location>
        <begin position="70"/>
        <end position="90"/>
    </location>
</feature>
<dbReference type="GO" id="GO:0015629">
    <property type="term" value="C:actin cytoskeleton"/>
    <property type="evidence" value="ECO:0007669"/>
    <property type="project" value="TreeGrafter"/>
</dbReference>
<evidence type="ECO:0000259" key="2">
    <source>
        <dbReference type="PROSITE" id="PS51082"/>
    </source>
</evidence>
<accession>A0A851KME0</accession>
<organism evidence="4 5">
    <name type="scientific">Vidua chalybeata</name>
    <name type="common">Village indigobird</name>
    <dbReference type="NCBI Taxonomy" id="81927"/>
    <lineage>
        <taxon>Eukaryota</taxon>
        <taxon>Metazoa</taxon>
        <taxon>Chordata</taxon>
        <taxon>Craniata</taxon>
        <taxon>Vertebrata</taxon>
        <taxon>Euteleostomi</taxon>
        <taxon>Archelosauria</taxon>
        <taxon>Archosauria</taxon>
        <taxon>Dinosauria</taxon>
        <taxon>Saurischia</taxon>
        <taxon>Theropoda</taxon>
        <taxon>Coelurosauria</taxon>
        <taxon>Aves</taxon>
        <taxon>Neognathae</taxon>
        <taxon>Neoaves</taxon>
        <taxon>Telluraves</taxon>
        <taxon>Australaves</taxon>
        <taxon>Passeriformes</taxon>
        <taxon>Passeroidea</taxon>
        <taxon>Estrildidae</taxon>
        <taxon>Viduinae</taxon>
        <taxon>Vidua</taxon>
    </lineage>
</organism>
<dbReference type="PROSITE" id="PS51338">
    <property type="entry name" value="IMD"/>
    <property type="match status" value="1"/>
</dbReference>
<dbReference type="InterPro" id="IPR030127">
    <property type="entry name" value="MTSS1/MTSS2"/>
</dbReference>
<dbReference type="SUPFAM" id="SSF103657">
    <property type="entry name" value="BAR/IMD domain-like"/>
    <property type="match status" value="1"/>
</dbReference>
<feature type="non-terminal residue" evidence="4">
    <location>
        <position position="1"/>
    </location>
</feature>
<sequence length="630" mass="67898">GGTREIGSALTRMCMRHRSIESKLRQFSSALIDCLINPLQEQMEEWKKVANQLDKDHAKEYKKARQEIKKKSSDTLKLQKKAKKGRGDIQPQLDSALQDVNDKYLLLEETEKQAVRKALIEERGRFCAFISMLRPVIEEEISMLGEITHLQTISDDLKSLTMDPHKLPSSSEQVILDLKGSDYSWSYQTPPSSPSTTMSRKSSVCSSLNSVNSSDSRSSGSHSHSPSSHYRYRSSNLPQQAPMRLSSVSSHDSGFMSQDAFQSKSPSPMPPEAPNQLSNGFYHCSLSSDPSVASVGAGPFPHFPPVSRAWTRAPSALLPDYVHYYTIGPGMLPSSKIPSWKDWAKPGPYDQPMVNTLQRRKEKREPDVNGAAQSGAPAPPEEAQRPRSMTVSAATRGEEMEACEELALALSRGLQLDTQRSSRDSLQCSSGYSTQTTTPCCSEDTIPSQGLPTTLGPVIVTPGVATIRRTPSTKPSVRRGTIGGGPIPIKTPVIPVKTPTVPDIPGGLPGALAGTEESPEQSPESPAAGDGGQAVTSMPSWSGQAAVNPPASGQKLGAAEEQRQAVPESEGEESERDGVGSLAPAGQAEPEPGELSPGDVPQGEDMLNAIRRGVKLKKTTTNDRSAPRIS</sequence>
<feature type="domain" description="IMD" evidence="3">
    <location>
        <begin position="1"/>
        <end position="181"/>
    </location>
</feature>
<dbReference type="EMBL" id="WBNB01001803">
    <property type="protein sequence ID" value="NXB90860.1"/>
    <property type="molecule type" value="Genomic_DNA"/>
</dbReference>
<dbReference type="Pfam" id="PF02205">
    <property type="entry name" value="WH2"/>
    <property type="match status" value="1"/>
</dbReference>
<keyword evidence="5" id="KW-1185">Reference proteome</keyword>
<evidence type="ECO:0000259" key="3">
    <source>
        <dbReference type="PROSITE" id="PS51338"/>
    </source>
</evidence>
<dbReference type="GO" id="GO:0007009">
    <property type="term" value="P:plasma membrane organization"/>
    <property type="evidence" value="ECO:0007669"/>
    <property type="project" value="InterPro"/>
</dbReference>
<gene>
    <name evidence="4" type="primary">Mtss1</name>
    <name evidence="4" type="ORF">VIDCHA_R05454</name>
</gene>
<dbReference type="AlphaFoldDB" id="A0A851KME0"/>
<comment type="caution">
    <text evidence="4">The sequence shown here is derived from an EMBL/GenBank/DDBJ whole genome shotgun (WGS) entry which is preliminary data.</text>
</comment>
<feature type="region of interest" description="Disordered" evidence="1">
    <location>
        <begin position="469"/>
        <end position="630"/>
    </location>
</feature>
<dbReference type="InterPro" id="IPR013606">
    <property type="entry name" value="I-BAR_dom"/>
</dbReference>
<feature type="compositionally biased region" description="Low complexity" evidence="1">
    <location>
        <begin position="186"/>
        <end position="236"/>
    </location>
</feature>
<dbReference type="PANTHER" id="PTHR15708:SF10">
    <property type="entry name" value="PROTEIN MTSS 1"/>
    <property type="match status" value="1"/>
</dbReference>
<dbReference type="GO" id="GO:0005543">
    <property type="term" value="F:phospholipid binding"/>
    <property type="evidence" value="ECO:0007669"/>
    <property type="project" value="TreeGrafter"/>
</dbReference>
<dbReference type="CDD" id="cd22060">
    <property type="entry name" value="WH2_MTSS1"/>
    <property type="match status" value="1"/>
</dbReference>
<feature type="region of interest" description="Disordered" evidence="1">
    <location>
        <begin position="419"/>
        <end position="441"/>
    </location>
</feature>
<reference evidence="4" key="1">
    <citation type="submission" date="2019-09" db="EMBL/GenBank/DDBJ databases">
        <title>Bird 10,000 Genomes (B10K) Project - Family phase.</title>
        <authorList>
            <person name="Zhang G."/>
        </authorList>
    </citation>
    <scope>NUCLEOTIDE SEQUENCE</scope>
    <source>
        <strain evidence="4">OUT-0048</strain>
        <tissue evidence="4">Muscle</tissue>
    </source>
</reference>
<feature type="non-terminal residue" evidence="4">
    <location>
        <position position="630"/>
    </location>
</feature>
<dbReference type="GO" id="GO:0009898">
    <property type="term" value="C:cytoplasmic side of plasma membrane"/>
    <property type="evidence" value="ECO:0007669"/>
    <property type="project" value="TreeGrafter"/>
</dbReference>
<evidence type="ECO:0000313" key="4">
    <source>
        <dbReference type="EMBL" id="NXB90860.1"/>
    </source>
</evidence>
<dbReference type="PANTHER" id="PTHR15708">
    <property type="entry name" value="ACTIN BUNDLING/MISSING IN METASTASIS-RELATED"/>
    <property type="match status" value="1"/>
</dbReference>
<dbReference type="GO" id="GO:0003779">
    <property type="term" value="F:actin binding"/>
    <property type="evidence" value="ECO:0007669"/>
    <property type="project" value="InterPro"/>
</dbReference>
<dbReference type="Gene3D" id="1.20.1270.60">
    <property type="entry name" value="Arfaptin homology (AH) domain/BAR domain"/>
    <property type="match status" value="1"/>
</dbReference>
<dbReference type="Proteomes" id="UP000634236">
    <property type="component" value="Unassembled WGS sequence"/>
</dbReference>
<feature type="region of interest" description="Disordered" evidence="1">
    <location>
        <begin position="186"/>
        <end position="277"/>
    </location>
</feature>
<dbReference type="InterPro" id="IPR003124">
    <property type="entry name" value="WH2_dom"/>
</dbReference>
<feature type="compositionally biased region" description="Low complexity" evidence="1">
    <location>
        <begin position="487"/>
        <end position="501"/>
    </location>
</feature>
<dbReference type="GO" id="GO:0032233">
    <property type="term" value="P:positive regulation of actin filament bundle assembly"/>
    <property type="evidence" value="ECO:0007669"/>
    <property type="project" value="TreeGrafter"/>
</dbReference>
<dbReference type="InterPro" id="IPR027267">
    <property type="entry name" value="AH/BAR_dom_sf"/>
</dbReference>
<feature type="region of interest" description="Disordered" evidence="1">
    <location>
        <begin position="358"/>
        <end position="398"/>
    </location>
</feature>
<evidence type="ECO:0000256" key="1">
    <source>
        <dbReference type="SAM" id="MobiDB-lite"/>
    </source>
</evidence>
<dbReference type="GO" id="GO:0034334">
    <property type="term" value="P:adherens junction maintenance"/>
    <property type="evidence" value="ECO:0007669"/>
    <property type="project" value="TreeGrafter"/>
</dbReference>
<evidence type="ECO:0000313" key="5">
    <source>
        <dbReference type="Proteomes" id="UP000634236"/>
    </source>
</evidence>
<dbReference type="FunFam" id="1.20.1270.60:FF:000066">
    <property type="entry name" value="Metastasis suppressor protein 1"/>
    <property type="match status" value="1"/>
</dbReference>
<proteinExistence type="predicted"/>
<dbReference type="Pfam" id="PF08397">
    <property type="entry name" value="IMD"/>
    <property type="match status" value="1"/>
</dbReference>